<reference evidence="1 2" key="1">
    <citation type="submission" date="2016-09" db="EMBL/GenBank/DDBJ databases">
        <title>Genomic Taxonomy of the Vibrionaceae.</title>
        <authorList>
            <person name="Gonzalez-Castillo A."/>
            <person name="Gomez-Gil B."/>
            <person name="Enciso-Ibarra K."/>
        </authorList>
    </citation>
    <scope>NUCLEOTIDE SEQUENCE [LARGE SCALE GENOMIC DNA]</scope>
    <source>
        <strain evidence="1 2">CAIM 1902</strain>
    </source>
</reference>
<comment type="caution">
    <text evidence="1">The sequence shown here is derived from an EMBL/GenBank/DDBJ whole genome shotgun (WGS) entry which is preliminary data.</text>
</comment>
<evidence type="ECO:0000313" key="2">
    <source>
        <dbReference type="Proteomes" id="UP000186039"/>
    </source>
</evidence>
<keyword evidence="2" id="KW-1185">Reference proteome</keyword>
<accession>A0ABX3FK93</accession>
<protein>
    <submittedName>
        <fullName evidence="1">Uncharacterized protein</fullName>
    </submittedName>
</protein>
<sequence>MTFQVGMYTPQIEAVKRALKVLNDNIEVVEKLDESAPDNDAVQSFVEASLDLHVRYLNDNLTHILVLYAAAKAAQEGQNDIA</sequence>
<gene>
    <name evidence="1" type="ORF">BIY20_09735</name>
</gene>
<evidence type="ECO:0000313" key="1">
    <source>
        <dbReference type="EMBL" id="OLQ91674.1"/>
    </source>
</evidence>
<dbReference type="RefSeq" id="WP_075715045.1">
    <property type="nucleotide sequence ID" value="NZ_AP019656.1"/>
</dbReference>
<dbReference type="Proteomes" id="UP000186039">
    <property type="component" value="Unassembled WGS sequence"/>
</dbReference>
<name>A0ABX3FK93_9VIBR</name>
<proteinExistence type="predicted"/>
<dbReference type="EMBL" id="MJMH01000172">
    <property type="protein sequence ID" value="OLQ91674.1"/>
    <property type="molecule type" value="Genomic_DNA"/>
</dbReference>
<organism evidence="1 2">
    <name type="scientific">Vibrio panuliri</name>
    <dbReference type="NCBI Taxonomy" id="1381081"/>
    <lineage>
        <taxon>Bacteria</taxon>
        <taxon>Pseudomonadati</taxon>
        <taxon>Pseudomonadota</taxon>
        <taxon>Gammaproteobacteria</taxon>
        <taxon>Vibrionales</taxon>
        <taxon>Vibrionaceae</taxon>
        <taxon>Vibrio</taxon>
    </lineage>
</organism>